<organism evidence="8">
    <name type="scientific">Desulfurivibrio alkaliphilus</name>
    <dbReference type="NCBI Taxonomy" id="427923"/>
    <lineage>
        <taxon>Bacteria</taxon>
        <taxon>Pseudomonadati</taxon>
        <taxon>Thermodesulfobacteriota</taxon>
        <taxon>Desulfobulbia</taxon>
        <taxon>Desulfobulbales</taxon>
        <taxon>Desulfobulbaceae</taxon>
        <taxon>Desulfurivibrio</taxon>
    </lineage>
</organism>
<dbReference type="SMART" id="SM00304">
    <property type="entry name" value="HAMP"/>
    <property type="match status" value="1"/>
</dbReference>
<evidence type="ECO:0000256" key="4">
    <source>
        <dbReference type="SAM" id="MobiDB-lite"/>
    </source>
</evidence>
<keyword evidence="5" id="KW-1133">Transmembrane helix</keyword>
<dbReference type="EMBL" id="DSDS01000130">
    <property type="protein sequence ID" value="HET98155.1"/>
    <property type="molecule type" value="Genomic_DNA"/>
</dbReference>
<dbReference type="InterPro" id="IPR029151">
    <property type="entry name" value="Sensor-like_sf"/>
</dbReference>
<feature type="transmembrane region" description="Helical" evidence="5">
    <location>
        <begin position="324"/>
        <end position="346"/>
    </location>
</feature>
<dbReference type="InterPro" id="IPR004089">
    <property type="entry name" value="MCPsignal_dom"/>
</dbReference>
<dbReference type="GO" id="GO:0004888">
    <property type="term" value="F:transmembrane signaling receptor activity"/>
    <property type="evidence" value="ECO:0007669"/>
    <property type="project" value="TreeGrafter"/>
</dbReference>
<dbReference type="Pfam" id="PF00015">
    <property type="entry name" value="MCPsignal"/>
    <property type="match status" value="1"/>
</dbReference>
<evidence type="ECO:0000256" key="2">
    <source>
        <dbReference type="ARBA" id="ARBA00029447"/>
    </source>
</evidence>
<evidence type="ECO:0000259" key="6">
    <source>
        <dbReference type="PROSITE" id="PS50111"/>
    </source>
</evidence>
<accession>A0A7C2XA93</accession>
<dbReference type="CDD" id="cd06225">
    <property type="entry name" value="HAMP"/>
    <property type="match status" value="1"/>
</dbReference>
<feature type="compositionally biased region" description="Polar residues" evidence="4">
    <location>
        <begin position="481"/>
        <end position="502"/>
    </location>
</feature>
<dbReference type="InterPro" id="IPR051310">
    <property type="entry name" value="MCP_chemotaxis"/>
</dbReference>
<gene>
    <name evidence="8" type="ORF">ENN98_05620</name>
</gene>
<dbReference type="Pfam" id="PF00672">
    <property type="entry name" value="HAMP"/>
    <property type="match status" value="1"/>
</dbReference>
<comment type="caution">
    <text evidence="8">The sequence shown here is derived from an EMBL/GenBank/DDBJ whole genome shotgun (WGS) entry which is preliminary data.</text>
</comment>
<dbReference type="AlphaFoldDB" id="A0A7C2XA93"/>
<evidence type="ECO:0000256" key="1">
    <source>
        <dbReference type="ARBA" id="ARBA00022500"/>
    </source>
</evidence>
<dbReference type="SUPFAM" id="SSF58104">
    <property type="entry name" value="Methyl-accepting chemotaxis protein (MCP) signaling domain"/>
    <property type="match status" value="1"/>
</dbReference>
<dbReference type="GO" id="GO:0006935">
    <property type="term" value="P:chemotaxis"/>
    <property type="evidence" value="ECO:0007669"/>
    <property type="project" value="UniProtKB-KW"/>
</dbReference>
<dbReference type="Gene3D" id="6.10.340.10">
    <property type="match status" value="1"/>
</dbReference>
<keyword evidence="5" id="KW-0812">Transmembrane</keyword>
<dbReference type="PROSITE" id="PS50111">
    <property type="entry name" value="CHEMOTAXIS_TRANSDUC_2"/>
    <property type="match status" value="1"/>
</dbReference>
<keyword evidence="3" id="KW-0807">Transducer</keyword>
<proteinExistence type="inferred from homology"/>
<dbReference type="PANTHER" id="PTHR43531">
    <property type="entry name" value="PROTEIN ICFG"/>
    <property type="match status" value="1"/>
</dbReference>
<sequence>MNKQKWFKLSLKQKMMIPLLASVLISALLAMPLVQRELERLKNGIIAVTVQDKQEEIERAIDRAAMEALEKASIFTRLPEVLAAYEIAHQGNFDVEDDPHAQQARELLRRELQEAVKGFADAAGVPMQLHFHLPNGRSLVRMWRERQIQRNGVWVDISDDISGFRPTVLDTNRSGQAVRGIEVGQGGFVIRGVAPIKSTTGRQLGSVEMLADFEQLFQAAAGSGQHLLLYMNSDLLSVAGRLRDAQKYPILGNQYVLVSGTPEGRIEQLITLGLLDKGRRAPEIYQAGELALAAFPVNDYRGNQIGIMVLASDTGAVEAGIRNVLLILGAIAALIMVLIVGINYLTTRAITMPIGKTVEMLKEMGRGRLDKRLRLDSNDEIGTMAKTMDEFADTLQHQVVAALQKLAQGDLTSEIKPVDEQDLIGNALLKTHEDLNRIVGEILVATEQIAAGSGQVSSASQSLSQGATESAASLEEITSSMTEMASQTKLNAENSTQANQLADQARDRAETGNEQMEKMMVAMGEINQAGQNISKIIKVIDEIAFQT</sequence>
<comment type="similarity">
    <text evidence="2">Belongs to the methyl-accepting chemotaxis (MCP) protein family.</text>
</comment>
<dbReference type="SUPFAM" id="SSF103190">
    <property type="entry name" value="Sensory domain-like"/>
    <property type="match status" value="1"/>
</dbReference>
<dbReference type="InterPro" id="IPR003660">
    <property type="entry name" value="HAMP_dom"/>
</dbReference>
<dbReference type="GO" id="GO:0007165">
    <property type="term" value="P:signal transduction"/>
    <property type="evidence" value="ECO:0007669"/>
    <property type="project" value="UniProtKB-KW"/>
</dbReference>
<dbReference type="Pfam" id="PF14827">
    <property type="entry name" value="dCache_3"/>
    <property type="match status" value="1"/>
</dbReference>
<reference evidence="8" key="1">
    <citation type="journal article" date="2020" name="mSystems">
        <title>Genome- and Community-Level Interaction Insights into Carbon Utilization and Element Cycling Functions of Hydrothermarchaeota in Hydrothermal Sediment.</title>
        <authorList>
            <person name="Zhou Z."/>
            <person name="Liu Y."/>
            <person name="Xu W."/>
            <person name="Pan J."/>
            <person name="Luo Z.H."/>
            <person name="Li M."/>
        </authorList>
    </citation>
    <scope>NUCLEOTIDE SEQUENCE [LARGE SCALE GENOMIC DNA]</scope>
    <source>
        <strain evidence="8">SpSt-1224</strain>
    </source>
</reference>
<feature type="non-terminal residue" evidence="8">
    <location>
        <position position="547"/>
    </location>
</feature>
<dbReference type="InterPro" id="IPR029150">
    <property type="entry name" value="dCache_3"/>
</dbReference>
<feature type="region of interest" description="Disordered" evidence="4">
    <location>
        <begin position="481"/>
        <end position="512"/>
    </location>
</feature>
<feature type="domain" description="Methyl-accepting transducer" evidence="6">
    <location>
        <begin position="445"/>
        <end position="547"/>
    </location>
</feature>
<keyword evidence="5" id="KW-0472">Membrane</keyword>
<evidence type="ECO:0000313" key="8">
    <source>
        <dbReference type="EMBL" id="HET98155.1"/>
    </source>
</evidence>
<name>A0A7C2XA93_9BACT</name>
<feature type="domain" description="HAMP" evidence="7">
    <location>
        <begin position="348"/>
        <end position="400"/>
    </location>
</feature>
<dbReference type="Gene3D" id="1.10.287.950">
    <property type="entry name" value="Methyl-accepting chemotaxis protein"/>
    <property type="match status" value="1"/>
</dbReference>
<evidence type="ECO:0000256" key="3">
    <source>
        <dbReference type="PROSITE-ProRule" id="PRU00284"/>
    </source>
</evidence>
<evidence type="ECO:0000259" key="7">
    <source>
        <dbReference type="PROSITE" id="PS50885"/>
    </source>
</evidence>
<keyword evidence="1" id="KW-0145">Chemotaxis</keyword>
<protein>
    <submittedName>
        <fullName evidence="8">HAMP domain-containing protein</fullName>
    </submittedName>
</protein>
<evidence type="ECO:0000256" key="5">
    <source>
        <dbReference type="SAM" id="Phobius"/>
    </source>
</evidence>
<dbReference type="GO" id="GO:0005886">
    <property type="term" value="C:plasma membrane"/>
    <property type="evidence" value="ECO:0007669"/>
    <property type="project" value="TreeGrafter"/>
</dbReference>
<dbReference type="PROSITE" id="PS50885">
    <property type="entry name" value="HAMP"/>
    <property type="match status" value="1"/>
</dbReference>
<dbReference type="Proteomes" id="UP000885986">
    <property type="component" value="Unassembled WGS sequence"/>
</dbReference>
<dbReference type="PANTHER" id="PTHR43531:SF11">
    <property type="entry name" value="METHYL-ACCEPTING CHEMOTAXIS PROTEIN 3"/>
    <property type="match status" value="1"/>
</dbReference>